<name>A0AAE3KCF4_9GAMM</name>
<keyword evidence="3" id="KW-1185">Reference proteome</keyword>
<dbReference type="RefSeq" id="WP_253477392.1">
    <property type="nucleotide sequence ID" value="NZ_JALJXV010000004.1"/>
</dbReference>
<dbReference type="Proteomes" id="UP001205843">
    <property type="component" value="Unassembled WGS sequence"/>
</dbReference>
<evidence type="ECO:0000313" key="2">
    <source>
        <dbReference type="EMBL" id="MCP1674868.1"/>
    </source>
</evidence>
<dbReference type="AlphaFoldDB" id="A0AAE3KCF4"/>
<keyword evidence="1" id="KW-0732">Signal</keyword>
<evidence type="ECO:0000256" key="1">
    <source>
        <dbReference type="SAM" id="SignalP"/>
    </source>
</evidence>
<comment type="caution">
    <text evidence="2">The sequence shown here is derived from an EMBL/GenBank/DDBJ whole genome shotgun (WGS) entry which is preliminary data.</text>
</comment>
<gene>
    <name evidence="2" type="ORF">J2T57_002006</name>
</gene>
<dbReference type="EMBL" id="JALJXV010000004">
    <property type="protein sequence ID" value="MCP1674868.1"/>
    <property type="molecule type" value="Genomic_DNA"/>
</dbReference>
<feature type="signal peptide" evidence="1">
    <location>
        <begin position="1"/>
        <end position="28"/>
    </location>
</feature>
<reference evidence="2" key="1">
    <citation type="submission" date="2022-03" db="EMBL/GenBank/DDBJ databases">
        <title>Genomic Encyclopedia of Type Strains, Phase III (KMG-III): the genomes of soil and plant-associated and newly described type strains.</title>
        <authorList>
            <person name="Whitman W."/>
        </authorList>
    </citation>
    <scope>NUCLEOTIDE SEQUENCE</scope>
    <source>
        <strain evidence="2">ANL 6-2</strain>
    </source>
</reference>
<accession>A0AAE3KCF4</accession>
<dbReference type="NCBIfam" id="NF041384">
    <property type="entry name" value="YHS_seleno_dom"/>
    <property type="match status" value="1"/>
</dbReference>
<organism evidence="2 3">
    <name type="scientific">Natronocella acetinitrilica</name>
    <dbReference type="NCBI Taxonomy" id="414046"/>
    <lineage>
        <taxon>Bacteria</taxon>
        <taxon>Pseudomonadati</taxon>
        <taxon>Pseudomonadota</taxon>
        <taxon>Gammaproteobacteria</taxon>
        <taxon>Chromatiales</taxon>
        <taxon>Ectothiorhodospiraceae</taxon>
        <taxon>Natronocella</taxon>
    </lineage>
</organism>
<protein>
    <submittedName>
        <fullName evidence="2">YHS domain-containing protein</fullName>
    </submittedName>
</protein>
<feature type="chain" id="PRO_5041907394" evidence="1">
    <location>
        <begin position="29"/>
        <end position="153"/>
    </location>
</feature>
<proteinExistence type="predicted"/>
<sequence length="153" mass="16940">MNTSKAWQSPIRIVLATLLLLAAPALMAQQPSVFSEDGLAIRGYDPVAYFTLGEATPGSDQFEAQWNGATWRFSSAEHRERFVADPAAYAPQYGGYCAWAVSRGSTASIDPHAWTIHDGALYLNYNRSIHQRWQRDILGNIARGDANWPGLLE</sequence>
<evidence type="ECO:0000313" key="3">
    <source>
        <dbReference type="Proteomes" id="UP001205843"/>
    </source>
</evidence>